<dbReference type="Pfam" id="PF00078">
    <property type="entry name" value="RVT_1"/>
    <property type="match status" value="1"/>
</dbReference>
<dbReference type="SUPFAM" id="SSF56672">
    <property type="entry name" value="DNA/RNA polymerases"/>
    <property type="match status" value="1"/>
</dbReference>
<dbReference type="Gene3D" id="3.30.70.270">
    <property type="match status" value="1"/>
</dbReference>
<dbReference type="InterPro" id="IPR000477">
    <property type="entry name" value="RT_dom"/>
</dbReference>
<protein>
    <recommendedName>
        <fullName evidence="1">Reverse transcriptase domain-containing protein</fullName>
    </recommendedName>
</protein>
<evidence type="ECO:0000313" key="2">
    <source>
        <dbReference type="EMBL" id="KAH9298870.1"/>
    </source>
</evidence>
<comment type="caution">
    <text evidence="2">The sequence shown here is derived from an EMBL/GenBank/DDBJ whole genome shotgun (WGS) entry which is preliminary data.</text>
</comment>
<accession>A0AA38FEE1</accession>
<proteinExistence type="predicted"/>
<evidence type="ECO:0000259" key="1">
    <source>
        <dbReference type="Pfam" id="PF00078"/>
    </source>
</evidence>
<feature type="domain" description="Reverse transcriptase" evidence="1">
    <location>
        <begin position="1"/>
        <end position="69"/>
    </location>
</feature>
<reference evidence="2 3" key="1">
    <citation type="journal article" date="2021" name="Nat. Plants">
        <title>The Taxus genome provides insights into paclitaxel biosynthesis.</title>
        <authorList>
            <person name="Xiong X."/>
            <person name="Gou J."/>
            <person name="Liao Q."/>
            <person name="Li Y."/>
            <person name="Zhou Q."/>
            <person name="Bi G."/>
            <person name="Li C."/>
            <person name="Du R."/>
            <person name="Wang X."/>
            <person name="Sun T."/>
            <person name="Guo L."/>
            <person name="Liang H."/>
            <person name="Lu P."/>
            <person name="Wu Y."/>
            <person name="Zhang Z."/>
            <person name="Ro D.K."/>
            <person name="Shang Y."/>
            <person name="Huang S."/>
            <person name="Yan J."/>
        </authorList>
    </citation>
    <scope>NUCLEOTIDE SEQUENCE [LARGE SCALE GENOMIC DNA]</scope>
    <source>
        <strain evidence="2">Ta-2019</strain>
    </source>
</reference>
<keyword evidence="3" id="KW-1185">Reference proteome</keyword>
<feature type="non-terminal residue" evidence="2">
    <location>
        <position position="69"/>
    </location>
</feature>
<evidence type="ECO:0000313" key="3">
    <source>
        <dbReference type="Proteomes" id="UP000824469"/>
    </source>
</evidence>
<dbReference type="Gene3D" id="3.10.10.10">
    <property type="entry name" value="HIV Type 1 Reverse Transcriptase, subunit A, domain 1"/>
    <property type="match status" value="1"/>
</dbReference>
<feature type="non-terminal residue" evidence="2">
    <location>
        <position position="1"/>
    </location>
</feature>
<dbReference type="InterPro" id="IPR043128">
    <property type="entry name" value="Rev_trsase/Diguanyl_cyclase"/>
</dbReference>
<dbReference type="Proteomes" id="UP000824469">
    <property type="component" value="Unassembled WGS sequence"/>
</dbReference>
<name>A0AA38FEE1_TAXCH</name>
<gene>
    <name evidence="2" type="ORF">KI387_030552</name>
</gene>
<dbReference type="EMBL" id="JAHRHJ020000010">
    <property type="protein sequence ID" value="KAH9298870.1"/>
    <property type="molecule type" value="Genomic_DNA"/>
</dbReference>
<dbReference type="AlphaFoldDB" id="A0AA38FEE1"/>
<dbReference type="PANTHER" id="PTHR24559">
    <property type="entry name" value="TRANSPOSON TY3-I GAG-POL POLYPROTEIN"/>
    <property type="match status" value="1"/>
</dbReference>
<sequence length="69" mass="8442">YRELNKYTIKDKFPILVIDDLLDELHGAVYFKKLDLRSGYHQIRIKEEDVHKMTFRTHEGHYEFLVMPF</sequence>
<dbReference type="InterPro" id="IPR053134">
    <property type="entry name" value="RNA-dir_DNA_polymerase"/>
</dbReference>
<dbReference type="PANTHER" id="PTHR24559:SF444">
    <property type="entry name" value="REVERSE TRANSCRIPTASE DOMAIN-CONTAINING PROTEIN"/>
    <property type="match status" value="1"/>
</dbReference>
<dbReference type="OMA" id="CEYYRAL"/>
<organism evidence="2 3">
    <name type="scientific">Taxus chinensis</name>
    <name type="common">Chinese yew</name>
    <name type="synonym">Taxus wallichiana var. chinensis</name>
    <dbReference type="NCBI Taxonomy" id="29808"/>
    <lineage>
        <taxon>Eukaryota</taxon>
        <taxon>Viridiplantae</taxon>
        <taxon>Streptophyta</taxon>
        <taxon>Embryophyta</taxon>
        <taxon>Tracheophyta</taxon>
        <taxon>Spermatophyta</taxon>
        <taxon>Pinopsida</taxon>
        <taxon>Pinidae</taxon>
        <taxon>Conifers II</taxon>
        <taxon>Cupressales</taxon>
        <taxon>Taxaceae</taxon>
        <taxon>Taxus</taxon>
    </lineage>
</organism>
<dbReference type="InterPro" id="IPR043502">
    <property type="entry name" value="DNA/RNA_pol_sf"/>
</dbReference>
<dbReference type="CDD" id="cd01647">
    <property type="entry name" value="RT_LTR"/>
    <property type="match status" value="1"/>
</dbReference>